<keyword evidence="2" id="KW-0614">Plasmid</keyword>
<accession>B3Q1N2</accession>
<dbReference type="KEGG" id="rec:RHECIAT_PA0000244"/>
<gene>
    <name evidence="2" type="ordered locus">RHECIAT_PA0000244</name>
</gene>
<reference evidence="2 3" key="1">
    <citation type="submission" date="2008-04" db="EMBL/GenBank/DDBJ databases">
        <title>Genome diversity and DNA divergence of Rhizobium etli.</title>
        <authorList>
            <person name="Gonzalez V."/>
            <person name="Acosta J.L."/>
            <person name="Santamaria R.I."/>
            <person name="Bustos P."/>
            <person name="Hernandez-Gonzalez I.L."/>
            <person name="Fernandez J.L."/>
            <person name="Diaz R."/>
            <person name="Flores M."/>
            <person name="Mora J."/>
            <person name="Palacios R."/>
            <person name="Davila G."/>
        </authorList>
    </citation>
    <scope>NUCLEOTIDE SEQUENCE [LARGE SCALE GENOMIC DNA]</scope>
    <source>
        <strain evidence="2 3">CIAT 652</strain>
        <plasmid evidence="3">Plasmid pA</plasmid>
    </source>
</reference>
<organism evidence="2 3">
    <name type="scientific">Rhizobium etli (strain CIAT 652)</name>
    <dbReference type="NCBI Taxonomy" id="491916"/>
    <lineage>
        <taxon>Bacteria</taxon>
        <taxon>Pseudomonadati</taxon>
        <taxon>Pseudomonadota</taxon>
        <taxon>Alphaproteobacteria</taxon>
        <taxon>Hyphomicrobiales</taxon>
        <taxon>Rhizobiaceae</taxon>
        <taxon>Rhizobium/Agrobacterium group</taxon>
        <taxon>Rhizobium</taxon>
    </lineage>
</organism>
<geneLocation type="plasmid" evidence="2 3">
    <name>pA</name>
</geneLocation>
<proteinExistence type="predicted"/>
<evidence type="ECO:0000313" key="2">
    <source>
        <dbReference type="EMBL" id="ACE93588.1"/>
    </source>
</evidence>
<dbReference type="EMBL" id="CP001075">
    <property type="protein sequence ID" value="ACE93588.1"/>
    <property type="molecule type" value="Genomic_DNA"/>
</dbReference>
<evidence type="ECO:0000256" key="1">
    <source>
        <dbReference type="SAM" id="MobiDB-lite"/>
    </source>
</evidence>
<dbReference type="Proteomes" id="UP000008817">
    <property type="component" value="Plasmid pA"/>
</dbReference>
<dbReference type="HOGENOM" id="CLU_1495046_0_0_5"/>
<dbReference type="AlphaFoldDB" id="B3Q1N2"/>
<evidence type="ECO:0000313" key="3">
    <source>
        <dbReference type="Proteomes" id="UP000008817"/>
    </source>
</evidence>
<feature type="region of interest" description="Disordered" evidence="1">
    <location>
        <begin position="24"/>
        <end position="52"/>
    </location>
</feature>
<protein>
    <submittedName>
        <fullName evidence="2">Uncharacterized protein</fullName>
    </submittedName>
</protein>
<sequence length="180" mass="19892">MTITASPAVSIAWSQPPAFRLCRPRDGSRFSPTARLPRRKSRKAGSFDQRGLVKSTRAGKEKLIAATDKGHETCLKSRAVREALLVDPVRGLGSIGQRHRRWRRRSGRFPATTIKQQGPPLLYDGSPCWGQGEIPRYSDGCFSRSRASPAGWRGWRALRSFCRPASGAVRVCRQPPPGVA</sequence>
<name>B3Q1N2_RHIE6</name>